<dbReference type="SUPFAM" id="SSF53955">
    <property type="entry name" value="Lysozyme-like"/>
    <property type="match status" value="1"/>
</dbReference>
<dbReference type="Pfam" id="PF01464">
    <property type="entry name" value="SLT"/>
    <property type="match status" value="1"/>
</dbReference>
<proteinExistence type="inferred from homology"/>
<evidence type="ECO:0000313" key="6">
    <source>
        <dbReference type="EMBL" id="RAI27036.1"/>
    </source>
</evidence>
<dbReference type="PANTHER" id="PTHR37423">
    <property type="entry name" value="SOLUBLE LYTIC MUREIN TRANSGLYCOSYLASE-RELATED"/>
    <property type="match status" value="1"/>
</dbReference>
<dbReference type="SUPFAM" id="SSF48435">
    <property type="entry name" value="Bacterial muramidases"/>
    <property type="match status" value="1"/>
</dbReference>
<dbReference type="InterPro" id="IPR000189">
    <property type="entry name" value="Transglyc_AS"/>
</dbReference>
<keyword evidence="7" id="KW-1185">Reference proteome</keyword>
<gene>
    <name evidence="6" type="ORF">CH339_11910</name>
</gene>
<dbReference type="Gene3D" id="1.25.20.10">
    <property type="entry name" value="Bacterial muramidases"/>
    <property type="match status" value="1"/>
</dbReference>
<dbReference type="EMBL" id="NPEV01000023">
    <property type="protein sequence ID" value="RAI27036.1"/>
    <property type="molecule type" value="Genomic_DNA"/>
</dbReference>
<dbReference type="InterPro" id="IPR008939">
    <property type="entry name" value="Lytic_TGlycosylase_superhlx_U"/>
</dbReference>
<reference evidence="6 7" key="1">
    <citation type="submission" date="2017-07" db="EMBL/GenBank/DDBJ databases">
        <title>Draft Genome Sequences of Select Purple Nonsulfur Bacteria.</title>
        <authorList>
            <person name="Lasarre B."/>
            <person name="Mckinlay J.B."/>
        </authorList>
    </citation>
    <scope>NUCLEOTIDE SEQUENCE [LARGE SCALE GENOMIC DNA]</scope>
    <source>
        <strain evidence="6 7">DSM 11290</strain>
    </source>
</reference>
<comment type="caution">
    <text evidence="6">The sequence shown here is derived from an EMBL/GenBank/DDBJ whole genome shotgun (WGS) entry which is preliminary data.</text>
</comment>
<evidence type="ECO:0000256" key="1">
    <source>
        <dbReference type="ARBA" id="ARBA00007734"/>
    </source>
</evidence>
<evidence type="ECO:0000256" key="2">
    <source>
        <dbReference type="ARBA" id="ARBA00009387"/>
    </source>
</evidence>
<feature type="compositionally biased region" description="Pro residues" evidence="4">
    <location>
        <begin position="119"/>
        <end position="129"/>
    </location>
</feature>
<dbReference type="PROSITE" id="PS00922">
    <property type="entry name" value="TRANSGLYCOSYLASE"/>
    <property type="match status" value="1"/>
</dbReference>
<dbReference type="GO" id="GO:0042597">
    <property type="term" value="C:periplasmic space"/>
    <property type="evidence" value="ECO:0007669"/>
    <property type="project" value="InterPro"/>
</dbReference>
<protein>
    <recommendedName>
        <fullName evidence="5">Transglycosylase SLT domain-containing protein</fullName>
    </recommendedName>
</protein>
<dbReference type="AlphaFoldDB" id="A0A327JN85"/>
<evidence type="ECO:0000256" key="4">
    <source>
        <dbReference type="SAM" id="MobiDB-lite"/>
    </source>
</evidence>
<feature type="domain" description="Transglycosylase SLT" evidence="5">
    <location>
        <begin position="633"/>
        <end position="741"/>
    </location>
</feature>
<comment type="similarity">
    <text evidence="1">Belongs to the transglycosylase Slt family.</text>
</comment>
<dbReference type="InterPro" id="IPR023346">
    <property type="entry name" value="Lysozyme-like_dom_sf"/>
</dbReference>
<evidence type="ECO:0000313" key="7">
    <source>
        <dbReference type="Proteomes" id="UP000249299"/>
    </source>
</evidence>
<feature type="region of interest" description="Disordered" evidence="4">
    <location>
        <begin position="112"/>
        <end position="143"/>
    </location>
</feature>
<dbReference type="Gene3D" id="1.10.530.10">
    <property type="match status" value="1"/>
</dbReference>
<evidence type="ECO:0000259" key="5">
    <source>
        <dbReference type="Pfam" id="PF01464"/>
    </source>
</evidence>
<evidence type="ECO:0000256" key="3">
    <source>
        <dbReference type="ARBA" id="ARBA00022729"/>
    </source>
</evidence>
<comment type="similarity">
    <text evidence="2">Belongs to the virb1 family.</text>
</comment>
<dbReference type="PANTHER" id="PTHR37423:SF2">
    <property type="entry name" value="MEMBRANE-BOUND LYTIC MUREIN TRANSGLYCOSYLASE C"/>
    <property type="match status" value="1"/>
</dbReference>
<name>A0A327JN85_9HYPH</name>
<dbReference type="Proteomes" id="UP000249299">
    <property type="component" value="Unassembled WGS sequence"/>
</dbReference>
<dbReference type="GO" id="GO:0016020">
    <property type="term" value="C:membrane"/>
    <property type="evidence" value="ECO:0007669"/>
    <property type="project" value="InterPro"/>
</dbReference>
<dbReference type="GO" id="GO:0004553">
    <property type="term" value="F:hydrolase activity, hydrolyzing O-glycosyl compounds"/>
    <property type="evidence" value="ECO:0007669"/>
    <property type="project" value="InterPro"/>
</dbReference>
<keyword evidence="3" id="KW-0732">Signal</keyword>
<accession>A0A327JN85</accession>
<sequence>MPQFFVHPVAAGFFRFTHALRDRNRQVSGRVLVLGGTGIIGMGNVTSMTTGRQSRAVAALVLATLVALPLGATVRAGPRPKIEVAPAGASALIRISVPRPKPARDPIAATISSTVPAGAPVPQPKPAPPAISHSPAPAPPPATETALPLAATVGQNAADQVPAAKGSLKAGLAALRKGRVRDAIAIHNGMGRNSLDRKILEWQIARSGGREVPSAFITRFAASAPGWPDSRLLKIRAEAALLREDPAPAKVLSVFGRAWPVSTDGTIALARAHRKLGRRDDARRLIRDVWRRKRMSKKQQATILREFGRLLNRADHKVRADAMLYHDRVTEAERLASRLSSSERALVKARSAVIRRQRNAGTLLKAVPKSLQRDPSFLYARAQYLRRKDHWTDAGTLLADAPRDPQALIDPDAWWVERKIVSRKLLELGKPDLAYKVASRHSAESPAKRAEAEFHAGWYALRFLKKPGLARPHFKKILEIGETPITRSRGYYWLGRAEEDLGNKDAARKAFERAAAFPSAFYGQLARARLGKSSLGLGHPPTATADDRTAFSRNELVRAIKAMADAGHVDLTLPLFMQLSDTLPNAAQAALLTDLAEDYGKHRYALIVGKQAANRWPEAASIAFPMKAIPAKTKIKNGVEKPLVYAVARQESAFDPGAVSHAGARGLLQLLPSTAKATARRNGLPYSKSRLTQDAAYNATLGAAHLGELVGRFDGSYIMTFAGYNAGSRRVDEWVSRFGDPRSAKVDAVDWIERIPFTETRNYVQRITENLQVYRTRLNGSGLQIEKDLRRGG</sequence>
<dbReference type="GO" id="GO:0000270">
    <property type="term" value="P:peptidoglycan metabolic process"/>
    <property type="evidence" value="ECO:0007669"/>
    <property type="project" value="InterPro"/>
</dbReference>
<organism evidence="6 7">
    <name type="scientific">Rhodobium orientis</name>
    <dbReference type="NCBI Taxonomy" id="34017"/>
    <lineage>
        <taxon>Bacteria</taxon>
        <taxon>Pseudomonadati</taxon>
        <taxon>Pseudomonadota</taxon>
        <taxon>Alphaproteobacteria</taxon>
        <taxon>Hyphomicrobiales</taxon>
        <taxon>Rhodobiaceae</taxon>
        <taxon>Rhodobium</taxon>
    </lineage>
</organism>
<dbReference type="InterPro" id="IPR008258">
    <property type="entry name" value="Transglycosylase_SLT_dom_1"/>
</dbReference>
<dbReference type="GO" id="GO:0008933">
    <property type="term" value="F:peptidoglycan lytic transglycosylase activity"/>
    <property type="evidence" value="ECO:0007669"/>
    <property type="project" value="InterPro"/>
</dbReference>
<dbReference type="CDD" id="cd13401">
    <property type="entry name" value="Slt70-like"/>
    <property type="match status" value="1"/>
</dbReference>